<protein>
    <submittedName>
        <fullName evidence="3">Patatin-like protein 3</fullName>
    </submittedName>
</protein>
<accession>A0ABM1LJC5</accession>
<dbReference type="PANTHER" id="PTHR32176:SF109">
    <property type="entry name" value="PATATIN-LIKE PROTEIN 2"/>
    <property type="match status" value="1"/>
</dbReference>
<proteinExistence type="predicted"/>
<dbReference type="RefSeq" id="XP_016647502.1">
    <property type="nucleotide sequence ID" value="XM_016792016.1"/>
</dbReference>
<keyword evidence="1" id="KW-0443">Lipid metabolism</keyword>
<sequence length="83" mass="9160">MNMQDDTLSGTLASVDIATEQNLNDLVKVGEALLKKPVSRVNFDTDKSKPVRPEVTNAEALVRIASVLSKERAQRSKVVHERT</sequence>
<dbReference type="Proteomes" id="UP000694861">
    <property type="component" value="Linkage group LG2"/>
</dbReference>
<reference evidence="2" key="1">
    <citation type="journal article" date="2012" name="Nat. Commun.">
        <title>The genome of Prunus mume.</title>
        <authorList>
            <person name="Zhang Q."/>
            <person name="Chen W."/>
            <person name="Sun L."/>
            <person name="Zhao F."/>
            <person name="Huang B."/>
            <person name="Yang W."/>
            <person name="Tao Y."/>
            <person name="Wang J."/>
            <person name="Yuan Z."/>
            <person name="Fan G."/>
            <person name="Xing Z."/>
            <person name="Han C."/>
            <person name="Pan H."/>
            <person name="Zhong X."/>
            <person name="Shi W."/>
            <person name="Liang X."/>
            <person name="Du D."/>
            <person name="Sun F."/>
            <person name="Xu Z."/>
            <person name="Hao R."/>
            <person name="Lv T."/>
            <person name="Lv Y."/>
            <person name="Zheng Z."/>
            <person name="Sun M."/>
            <person name="Luo L."/>
            <person name="Cai M."/>
            <person name="Gao Y."/>
            <person name="Wang J."/>
            <person name="Yin Y."/>
            <person name="Xu X."/>
            <person name="Cheng T."/>
            <person name="Wang J."/>
        </authorList>
    </citation>
    <scope>NUCLEOTIDE SEQUENCE [LARGE SCALE GENOMIC DNA]</scope>
</reference>
<organism evidence="2 3">
    <name type="scientific">Prunus mume</name>
    <name type="common">Japanese apricot</name>
    <name type="synonym">Armeniaca mume</name>
    <dbReference type="NCBI Taxonomy" id="102107"/>
    <lineage>
        <taxon>Eukaryota</taxon>
        <taxon>Viridiplantae</taxon>
        <taxon>Streptophyta</taxon>
        <taxon>Embryophyta</taxon>
        <taxon>Tracheophyta</taxon>
        <taxon>Spermatophyta</taxon>
        <taxon>Magnoliopsida</taxon>
        <taxon>eudicotyledons</taxon>
        <taxon>Gunneridae</taxon>
        <taxon>Pentapetalae</taxon>
        <taxon>rosids</taxon>
        <taxon>fabids</taxon>
        <taxon>Rosales</taxon>
        <taxon>Rosaceae</taxon>
        <taxon>Amygdaloideae</taxon>
        <taxon>Amygdaleae</taxon>
        <taxon>Prunus</taxon>
    </lineage>
</organism>
<dbReference type="GeneID" id="107880491"/>
<evidence type="ECO:0000256" key="1">
    <source>
        <dbReference type="ARBA" id="ARBA00022963"/>
    </source>
</evidence>
<dbReference type="Gene3D" id="3.40.1090.10">
    <property type="entry name" value="Cytosolic phospholipase A2 catalytic domain"/>
    <property type="match status" value="1"/>
</dbReference>
<evidence type="ECO:0000313" key="2">
    <source>
        <dbReference type="Proteomes" id="UP000694861"/>
    </source>
</evidence>
<dbReference type="PANTHER" id="PTHR32176">
    <property type="entry name" value="XYLOSE ISOMERASE"/>
    <property type="match status" value="1"/>
</dbReference>
<keyword evidence="1" id="KW-0442">Lipid degradation</keyword>
<evidence type="ECO:0000313" key="3">
    <source>
        <dbReference type="RefSeq" id="XP_016647502.1"/>
    </source>
</evidence>
<keyword evidence="2" id="KW-1185">Reference proteome</keyword>
<name>A0ABM1LJC5_PRUMU</name>
<reference evidence="3" key="2">
    <citation type="submission" date="2025-08" db="UniProtKB">
        <authorList>
            <consortium name="RefSeq"/>
        </authorList>
    </citation>
    <scope>IDENTIFICATION</scope>
</reference>
<gene>
    <name evidence="3" type="primary">LOC107880491</name>
</gene>